<dbReference type="AGR" id="MGI:2154244"/>
<sequence>MKALNIDRCQSLIRLSLPTRTAWTMPACSLFQAAQHTLGEVAISQNTTSSTWQREFLLQPPSSCLCPSSRGGLGHQQFQTRSAVSRLIGQWQHGQCPLPTERWREGDRLGGSWPQEREEGEDAGL</sequence>
<feature type="region of interest" description="Disordered" evidence="1">
    <location>
        <begin position="99"/>
        <end position="125"/>
    </location>
</feature>
<reference evidence="2" key="6">
    <citation type="journal article" date="2002" name="Nature">
        <title>Analysis of the mouse transcriptome based on functional annotation of 60,770 full-length cDNAs.</title>
        <authorList>
            <consortium name="The FANTOM Consortium and the RIKEN Genome Exploration Research Group Phase I and II Team"/>
        </authorList>
    </citation>
    <scope>NUCLEOTIDE SEQUENCE</scope>
    <source>
        <strain evidence="2">C57BL/6J</strain>
        <tissue evidence="2">Whole body</tissue>
    </source>
</reference>
<reference evidence="2" key="7">
    <citation type="journal article" date="2005" name="Science">
        <title>The Transcriptional Landscape of the Mammalian Genome.</title>
        <authorList>
            <consortium name="The FANTOM Consortium"/>
            <consortium name="Riken Genome Exploration Research Group and Genome Science Group (Genome Network Project Core Group)"/>
        </authorList>
    </citation>
    <scope>NUCLEOTIDE SEQUENCE</scope>
    <source>
        <strain evidence="2">C57BL/6J</strain>
        <tissue evidence="2">Whole body</tissue>
    </source>
</reference>
<dbReference type="AlphaFoldDB" id="Q9CZF2"/>
<reference evidence="2" key="8">
    <citation type="journal article" date="2005" name="Science">
        <title>Antisense Transcription in the Mammalian Transcriptome.</title>
        <authorList>
            <consortium name="RIKEN Genome Exploration Research Group and Genome Science Group (Genome Network Project Core Group) and the FANTOM Consortium"/>
        </authorList>
    </citation>
    <scope>NUCLEOTIDE SEQUENCE</scope>
    <source>
        <strain evidence="2">C57BL/6J</strain>
        <tissue evidence="2">Whole body</tissue>
    </source>
</reference>
<gene>
    <name evidence="3" type="primary">Plxnd1</name>
</gene>
<reference evidence="2" key="4">
    <citation type="submission" date="2000-07" db="EMBL/GenBank/DDBJ databases">
        <authorList>
            <person name="Adachi J."/>
            <person name="Aizawa K."/>
            <person name="Akahira S."/>
            <person name="Akimura T."/>
            <person name="Arai A."/>
            <person name="Aono H."/>
            <person name="Arakawa T."/>
            <person name="Bono H."/>
            <person name="Carninci P."/>
            <person name="Fukuda S."/>
            <person name="Fukunishi Y."/>
            <person name="Furuno M."/>
            <person name="Hanagaki T."/>
            <person name="Hara A."/>
            <person name="Hayatsu N."/>
            <person name="Hiramoto K."/>
            <person name="Hiraoka T."/>
            <person name="Hori F."/>
            <person name="Imotani K."/>
            <person name="Ishii Y."/>
            <person name="Itoh M."/>
            <person name="Izawa M."/>
            <person name="Kasukawa T."/>
            <person name="Kato H."/>
            <person name="Kawai J."/>
            <person name="Kojima Y."/>
            <person name="Konno H."/>
            <person name="Kouda M."/>
            <person name="Koya S."/>
            <person name="Kurihara C."/>
            <person name="Matsuyama T."/>
            <person name="Miyazaki A."/>
            <person name="Nishi K."/>
            <person name="Nomura K."/>
            <person name="Numazaki R."/>
            <person name="Ohno M."/>
            <person name="Okazaki Y."/>
            <person name="Okido T."/>
            <person name="Owa C."/>
            <person name="Saito H."/>
            <person name="Saito R."/>
            <person name="Sakai C."/>
            <person name="Sakai K."/>
            <person name="Sano H."/>
            <person name="Sasaki D."/>
            <person name="Shibata K."/>
            <person name="Shibata Y."/>
            <person name="Shinagawa A."/>
            <person name="Shiraki T."/>
            <person name="Sogabe Y."/>
            <person name="Suzuki H."/>
            <person name="Tagami M."/>
            <person name="Tagawa A."/>
            <person name="Takahashi F."/>
            <person name="Tanaka T."/>
            <person name="Tejima Y."/>
            <person name="Toya T."/>
            <person name="Yamamura T."/>
            <person name="Yasunishi A."/>
            <person name="Yoshida K."/>
            <person name="Yoshino M."/>
            <person name="Muramatsu M."/>
            <person name="Hayashizaki Y."/>
        </authorList>
    </citation>
    <scope>NUCLEOTIDE SEQUENCE</scope>
    <source>
        <strain evidence="2">C57BL/6J</strain>
        <tissue evidence="2">Whole body</tissue>
    </source>
</reference>
<dbReference type="MGI" id="MGI:2154244">
    <property type="gene designation" value="Plxnd1"/>
</dbReference>
<accession>Q9CZF2</accession>
<reference evidence="2" key="3">
    <citation type="journal article" date="2000" name="Genome Res.">
        <title>RIKEN integrated sequence analysis (RISA) system--384-format sequencing pipeline with 384 multicapillary sequencer.</title>
        <authorList>
            <person name="Shibata K."/>
            <person name="Itoh M."/>
            <person name="Aizawa K."/>
            <person name="Nagaoka S."/>
            <person name="Sasaki N."/>
            <person name="Carninci P."/>
            <person name="Konno H."/>
            <person name="Akiyama J."/>
            <person name="Nishi K."/>
            <person name="Kitsunai T."/>
            <person name="Tashiro H."/>
            <person name="Itoh M."/>
            <person name="Sumi N."/>
            <person name="Ishii Y."/>
            <person name="Nakamura S."/>
            <person name="Hazama M."/>
            <person name="Nishine T."/>
            <person name="Harada A."/>
            <person name="Yamamoto R."/>
            <person name="Matsumoto H."/>
            <person name="Sakaguchi S."/>
            <person name="Ikegami T."/>
            <person name="Kashiwagi K."/>
            <person name="Fujiwake S."/>
            <person name="Inoue K."/>
            <person name="Togawa Y."/>
            <person name="Izawa M."/>
            <person name="Ohara E."/>
            <person name="Watahiki M."/>
            <person name="Yoneda Y."/>
            <person name="Ishikawa T."/>
            <person name="Ozawa K."/>
            <person name="Tanaka T."/>
            <person name="Matsuura S."/>
            <person name="Kawai J."/>
            <person name="Okazaki Y."/>
            <person name="Muramatsu M."/>
            <person name="Inoue Y."/>
            <person name="Kira A."/>
            <person name="Hayashizaki Y."/>
        </authorList>
    </citation>
    <scope>NUCLEOTIDE SEQUENCE</scope>
    <source>
        <strain evidence="2">C57BL/6J</strain>
        <tissue evidence="2">Whole body</tissue>
    </source>
</reference>
<protein>
    <submittedName>
        <fullName evidence="2">Uncharacterized protein</fullName>
    </submittedName>
</protein>
<reference evidence="2" key="5">
    <citation type="journal article" date="2001" name="Nature">
        <title>Functional annotation of a full-length mouse cDNA collection.</title>
        <authorList>
            <consortium name="The RIKEN Genome Exploration Research Group Phase II Team and the FANTOM Consortium"/>
        </authorList>
    </citation>
    <scope>NUCLEOTIDE SEQUENCE</scope>
    <source>
        <strain evidence="2">C57BL/6J</strain>
        <tissue evidence="2">Whole body</tissue>
    </source>
</reference>
<dbReference type="EMBL" id="AK012678">
    <property type="protein sequence ID" value="BAB28404.1"/>
    <property type="molecule type" value="mRNA"/>
</dbReference>
<organism evidence="2">
    <name type="scientific">Mus musculus</name>
    <name type="common">Mouse</name>
    <dbReference type="NCBI Taxonomy" id="10090"/>
    <lineage>
        <taxon>Eukaryota</taxon>
        <taxon>Metazoa</taxon>
        <taxon>Chordata</taxon>
        <taxon>Craniata</taxon>
        <taxon>Vertebrata</taxon>
        <taxon>Euteleostomi</taxon>
        <taxon>Mammalia</taxon>
        <taxon>Eutheria</taxon>
        <taxon>Euarchontoglires</taxon>
        <taxon>Glires</taxon>
        <taxon>Rodentia</taxon>
        <taxon>Myomorpha</taxon>
        <taxon>Muroidea</taxon>
        <taxon>Muridae</taxon>
        <taxon>Murinae</taxon>
        <taxon>Mus</taxon>
        <taxon>Mus</taxon>
    </lineage>
</organism>
<reference evidence="2" key="2">
    <citation type="journal article" date="2000" name="Genome Res.">
        <title>Normalization and subtraction of cap-trapper-selected cDNAs to prepare full-length cDNA libraries for rapid discovery of new genes.</title>
        <authorList>
            <person name="Carninci P."/>
            <person name="Shibata Y."/>
            <person name="Hayatsu N."/>
            <person name="Sugahara Y."/>
            <person name="Shibata K."/>
            <person name="Itoh M."/>
            <person name="Konno H."/>
            <person name="Okazaki Y."/>
            <person name="Muramatsu M."/>
            <person name="Hayashizaki Y."/>
        </authorList>
    </citation>
    <scope>NUCLEOTIDE SEQUENCE</scope>
    <source>
        <strain evidence="2">C57BL/6J</strain>
        <tissue evidence="2">Whole body</tissue>
    </source>
</reference>
<proteinExistence type="evidence at transcript level"/>
<dbReference type="iPTMnet" id="Q9CZF2"/>
<reference evidence="2" key="1">
    <citation type="journal article" date="1999" name="Methods Enzymol.">
        <title>High-efficiency full-length cDNA cloning.</title>
        <authorList>
            <person name="Carninci P."/>
            <person name="Hayashizaki Y."/>
        </authorList>
    </citation>
    <scope>NUCLEOTIDE SEQUENCE</scope>
    <source>
        <strain evidence="2">C57BL/6J</strain>
        <tissue evidence="2">Whole body</tissue>
    </source>
</reference>
<evidence type="ECO:0000313" key="2">
    <source>
        <dbReference type="EMBL" id="BAB28404.1"/>
    </source>
</evidence>
<evidence type="ECO:0000313" key="3">
    <source>
        <dbReference type="MGI" id="MGI:2154244"/>
    </source>
</evidence>
<name>Q9CZF2_MOUSE</name>
<evidence type="ECO:0000256" key="1">
    <source>
        <dbReference type="SAM" id="MobiDB-lite"/>
    </source>
</evidence>